<protein>
    <submittedName>
        <fullName evidence="2">Uncharacterized protein</fullName>
    </submittedName>
</protein>
<sequence length="158" mass="16507">MGGTHARLRASSDPVTYSGRCGSQQPATATSSKSPTEPPGPALSQYCLSPQEHPQPVHFWGTNGQVVGAGSTGVVIANESDNNVCPWQPLVRQQPAAGRCRVLVYFFASAGSSDVLSAAAALRRQGARLALVGAKEKKLVLRPGTKHGVEYLKGELAA</sequence>
<gene>
    <name evidence="2" type="ORF">JF888_02380</name>
</gene>
<evidence type="ECO:0000313" key="2">
    <source>
        <dbReference type="EMBL" id="MBJ7602035.1"/>
    </source>
</evidence>
<evidence type="ECO:0000313" key="3">
    <source>
        <dbReference type="Proteomes" id="UP000620075"/>
    </source>
</evidence>
<dbReference type="AlphaFoldDB" id="A0A934KC05"/>
<comment type="caution">
    <text evidence="2">The sequence shown here is derived from an EMBL/GenBank/DDBJ whole genome shotgun (WGS) entry which is preliminary data.</text>
</comment>
<accession>A0A934KC05</accession>
<feature type="compositionally biased region" description="Polar residues" evidence="1">
    <location>
        <begin position="21"/>
        <end position="35"/>
    </location>
</feature>
<feature type="region of interest" description="Disordered" evidence="1">
    <location>
        <begin position="1"/>
        <end position="44"/>
    </location>
</feature>
<name>A0A934KC05_9BACT</name>
<evidence type="ECO:0000256" key="1">
    <source>
        <dbReference type="SAM" id="MobiDB-lite"/>
    </source>
</evidence>
<dbReference type="Proteomes" id="UP000620075">
    <property type="component" value="Unassembled WGS sequence"/>
</dbReference>
<organism evidence="2 3">
    <name type="scientific">Candidatus Dormiibacter inghamiae</name>
    <dbReference type="NCBI Taxonomy" id="3127013"/>
    <lineage>
        <taxon>Bacteria</taxon>
        <taxon>Bacillati</taxon>
        <taxon>Candidatus Dormiibacterota</taxon>
        <taxon>Candidatus Dormibacteria</taxon>
        <taxon>Candidatus Dormibacterales</taxon>
        <taxon>Candidatus Dormibacteraceae</taxon>
        <taxon>Candidatus Dormiibacter</taxon>
    </lineage>
</organism>
<dbReference type="EMBL" id="JAEKNQ010000013">
    <property type="protein sequence ID" value="MBJ7602035.1"/>
    <property type="molecule type" value="Genomic_DNA"/>
</dbReference>
<proteinExistence type="predicted"/>
<reference evidence="2 3" key="1">
    <citation type="submission" date="2020-10" db="EMBL/GenBank/DDBJ databases">
        <title>Ca. Dormibacterota MAGs.</title>
        <authorList>
            <person name="Montgomery K."/>
        </authorList>
    </citation>
    <scope>NUCLEOTIDE SEQUENCE [LARGE SCALE GENOMIC DNA]</scope>
    <source>
        <strain evidence="2">SC8811_S16_3</strain>
    </source>
</reference>